<dbReference type="RefSeq" id="WP_138236196.1">
    <property type="nucleotide sequence ID" value="NZ_CP185860.1"/>
</dbReference>
<organism evidence="1 2">
    <name type="scientific">Microbulbifer harenosus</name>
    <dbReference type="NCBI Taxonomy" id="2576840"/>
    <lineage>
        <taxon>Bacteria</taxon>
        <taxon>Pseudomonadati</taxon>
        <taxon>Pseudomonadota</taxon>
        <taxon>Gammaproteobacteria</taxon>
        <taxon>Cellvibrionales</taxon>
        <taxon>Microbulbiferaceae</taxon>
        <taxon>Microbulbifer</taxon>
    </lineage>
</organism>
<reference evidence="1 2" key="1">
    <citation type="submission" date="2019-05" db="EMBL/GenBank/DDBJ databases">
        <title>Microbulbifer harenosus sp. nov., an alginate-degrading bacterium isolated from coastal sand.</title>
        <authorList>
            <person name="Huang H."/>
            <person name="Mo K."/>
            <person name="Bao S."/>
        </authorList>
    </citation>
    <scope>NUCLEOTIDE SEQUENCE [LARGE SCALE GENOMIC DNA]</scope>
    <source>
        <strain evidence="1 2">HB161719</strain>
    </source>
</reference>
<gene>
    <name evidence="1" type="ORF">FDY93_13050</name>
</gene>
<dbReference type="Proteomes" id="UP000306791">
    <property type="component" value="Unassembled WGS sequence"/>
</dbReference>
<evidence type="ECO:0008006" key="3">
    <source>
        <dbReference type="Google" id="ProtNLM"/>
    </source>
</evidence>
<comment type="caution">
    <text evidence="1">The sequence shown here is derived from an EMBL/GenBank/DDBJ whole genome shotgun (WGS) entry which is preliminary data.</text>
</comment>
<keyword evidence="2" id="KW-1185">Reference proteome</keyword>
<sequence>MNELQRTEYLAALGITSYMPRFHLPLAPVAIQAELPPAIEDTPEAAPVAAVMAAVGAEPAPVDETRPSPRPESAPEISRVIGSITTETRTTRAEVNPEPIAPAQQINPFVLSCWWLGDELLAVDSREPGSALPVESLFGNMARALGWHQLTTGRDKLKWPLAENPFAAAAGAADARDTCSSWLEAAVARRPVKSIWLMGQQARDYCAPVILEDAVADWNGVRLIAMPSLSELLSEPLRKREVWQLLQTLYPEQTRR</sequence>
<proteinExistence type="predicted"/>
<evidence type="ECO:0000313" key="1">
    <source>
        <dbReference type="EMBL" id="TLM76646.1"/>
    </source>
</evidence>
<protein>
    <recommendedName>
        <fullName evidence="3">Uracil-DNA glycosylase-like domain-containing protein</fullName>
    </recommendedName>
</protein>
<name>A0ABY2UH00_9GAMM</name>
<accession>A0ABY2UH00</accession>
<evidence type="ECO:0000313" key="2">
    <source>
        <dbReference type="Proteomes" id="UP000306791"/>
    </source>
</evidence>
<dbReference type="EMBL" id="VANI01000013">
    <property type="protein sequence ID" value="TLM76646.1"/>
    <property type="molecule type" value="Genomic_DNA"/>
</dbReference>